<dbReference type="GO" id="GO:0005886">
    <property type="term" value="C:plasma membrane"/>
    <property type="evidence" value="ECO:0007669"/>
    <property type="project" value="TreeGrafter"/>
</dbReference>
<dbReference type="PANTHER" id="PTHR34820">
    <property type="entry name" value="INNER MEMBRANE PROTEIN YEBZ"/>
    <property type="match status" value="1"/>
</dbReference>
<dbReference type="RefSeq" id="WP_136356745.1">
    <property type="nucleotide sequence ID" value="NZ_CP046266.1"/>
</dbReference>
<feature type="chain" id="PRO_5039047478" evidence="7">
    <location>
        <begin position="21"/>
        <end position="191"/>
    </location>
</feature>
<dbReference type="GO" id="GO:0042597">
    <property type="term" value="C:periplasmic space"/>
    <property type="evidence" value="ECO:0007669"/>
    <property type="project" value="InterPro"/>
</dbReference>
<feature type="compositionally biased region" description="Basic and acidic residues" evidence="5">
    <location>
        <begin position="133"/>
        <end position="159"/>
    </location>
</feature>
<keyword evidence="6" id="KW-0472">Membrane</keyword>
<sequence length="191" mass="21212">MKKIMMLTWLFLAIPFVTLAHTTVSNSNPNEGEIITEELSELSVEFAGQIENQGSLTLIHDQEEIPLEHISIEEKKISGDVSSPLENGSYTLIWKIASTDGHLMTGDIPFTINKPEAETGENVQKNTDTTGDTEEKSDQENTVQKEDKQIDTKQEGETEKDNSSLISLISIIVLVILLAAGLWILFRKKGK</sequence>
<evidence type="ECO:0000256" key="1">
    <source>
        <dbReference type="ARBA" id="ARBA00004196"/>
    </source>
</evidence>
<evidence type="ECO:0000256" key="2">
    <source>
        <dbReference type="ARBA" id="ARBA00022723"/>
    </source>
</evidence>
<dbReference type="InterPro" id="IPR014756">
    <property type="entry name" value="Ig_E-set"/>
</dbReference>
<feature type="region of interest" description="Disordered" evidence="5">
    <location>
        <begin position="111"/>
        <end position="159"/>
    </location>
</feature>
<comment type="caution">
    <text evidence="8">The sequence shown here is derived from an EMBL/GenBank/DDBJ whole genome shotgun (WGS) entry which is preliminary data.</text>
</comment>
<name>A0A4S4BWH6_9BACI</name>
<keyword evidence="6" id="KW-0812">Transmembrane</keyword>
<dbReference type="Proteomes" id="UP000310334">
    <property type="component" value="Unassembled WGS sequence"/>
</dbReference>
<evidence type="ECO:0000256" key="5">
    <source>
        <dbReference type="SAM" id="MobiDB-lite"/>
    </source>
</evidence>
<feature type="signal peptide" evidence="7">
    <location>
        <begin position="1"/>
        <end position="20"/>
    </location>
</feature>
<dbReference type="SUPFAM" id="SSF81296">
    <property type="entry name" value="E set domains"/>
    <property type="match status" value="1"/>
</dbReference>
<dbReference type="AlphaFoldDB" id="A0A4S4BWH6"/>
<protein>
    <submittedName>
        <fullName evidence="8">Uncharacterized protein</fullName>
    </submittedName>
</protein>
<dbReference type="EMBL" id="SSNT01000015">
    <property type="protein sequence ID" value="THF77431.1"/>
    <property type="molecule type" value="Genomic_DNA"/>
</dbReference>
<gene>
    <name evidence="8" type="ORF">E6W99_19010</name>
</gene>
<dbReference type="InterPro" id="IPR014755">
    <property type="entry name" value="Cu-Rt/internalin_Ig-like"/>
</dbReference>
<dbReference type="GO" id="GO:0046688">
    <property type="term" value="P:response to copper ion"/>
    <property type="evidence" value="ECO:0007669"/>
    <property type="project" value="InterPro"/>
</dbReference>
<evidence type="ECO:0000256" key="6">
    <source>
        <dbReference type="SAM" id="Phobius"/>
    </source>
</evidence>
<evidence type="ECO:0000313" key="9">
    <source>
        <dbReference type="Proteomes" id="UP000310334"/>
    </source>
</evidence>
<dbReference type="GO" id="GO:0006825">
    <property type="term" value="P:copper ion transport"/>
    <property type="evidence" value="ECO:0007669"/>
    <property type="project" value="InterPro"/>
</dbReference>
<dbReference type="Pfam" id="PF04234">
    <property type="entry name" value="CopC"/>
    <property type="match status" value="1"/>
</dbReference>
<evidence type="ECO:0000256" key="3">
    <source>
        <dbReference type="ARBA" id="ARBA00022729"/>
    </source>
</evidence>
<keyword evidence="6" id="KW-1133">Transmembrane helix</keyword>
<keyword evidence="3 7" id="KW-0732">Signal</keyword>
<feature type="compositionally biased region" description="Polar residues" evidence="5">
    <location>
        <begin position="121"/>
        <end position="130"/>
    </location>
</feature>
<dbReference type="InterPro" id="IPR032694">
    <property type="entry name" value="CopC/D"/>
</dbReference>
<dbReference type="GO" id="GO:0030313">
    <property type="term" value="C:cell envelope"/>
    <property type="evidence" value="ECO:0007669"/>
    <property type="project" value="UniProtKB-SubCell"/>
</dbReference>
<proteinExistence type="predicted"/>
<comment type="subcellular location">
    <subcellularLocation>
        <location evidence="1">Cell envelope</location>
    </subcellularLocation>
</comment>
<dbReference type="Gene3D" id="2.60.40.1220">
    <property type="match status" value="1"/>
</dbReference>
<dbReference type="InterPro" id="IPR007348">
    <property type="entry name" value="CopC_dom"/>
</dbReference>
<dbReference type="OrthoDB" id="2353937at2"/>
<evidence type="ECO:0000256" key="4">
    <source>
        <dbReference type="ARBA" id="ARBA00023008"/>
    </source>
</evidence>
<keyword evidence="4" id="KW-0186">Copper</keyword>
<dbReference type="GO" id="GO:0005507">
    <property type="term" value="F:copper ion binding"/>
    <property type="evidence" value="ECO:0007669"/>
    <property type="project" value="InterPro"/>
</dbReference>
<keyword evidence="2" id="KW-0479">Metal-binding</keyword>
<feature type="transmembrane region" description="Helical" evidence="6">
    <location>
        <begin position="165"/>
        <end position="186"/>
    </location>
</feature>
<evidence type="ECO:0000313" key="8">
    <source>
        <dbReference type="EMBL" id="THF77431.1"/>
    </source>
</evidence>
<evidence type="ECO:0000256" key="7">
    <source>
        <dbReference type="SAM" id="SignalP"/>
    </source>
</evidence>
<reference evidence="8 9" key="1">
    <citation type="submission" date="2019-04" db="EMBL/GenBank/DDBJ databases">
        <title>Bacillus sediminilitoris sp. nov., isolated from a tidal flat sediment on the East China Sea.</title>
        <authorList>
            <person name="Wei Y."/>
            <person name="Mao H."/>
            <person name="Fang J."/>
        </authorList>
    </citation>
    <scope>NUCLEOTIDE SEQUENCE [LARGE SCALE GENOMIC DNA]</scope>
    <source>
        <strain evidence="8 9">DSL-17</strain>
    </source>
</reference>
<accession>A0A4S4BWH6</accession>
<dbReference type="PANTHER" id="PTHR34820:SF4">
    <property type="entry name" value="INNER MEMBRANE PROTEIN YEBZ"/>
    <property type="match status" value="1"/>
</dbReference>
<organism evidence="8 9">
    <name type="scientific">Metabacillus sediminilitoris</name>
    <dbReference type="NCBI Taxonomy" id="2567941"/>
    <lineage>
        <taxon>Bacteria</taxon>
        <taxon>Bacillati</taxon>
        <taxon>Bacillota</taxon>
        <taxon>Bacilli</taxon>
        <taxon>Bacillales</taxon>
        <taxon>Bacillaceae</taxon>
        <taxon>Metabacillus</taxon>
    </lineage>
</organism>
<keyword evidence="9" id="KW-1185">Reference proteome</keyword>